<proteinExistence type="predicted"/>
<feature type="transmembrane region" description="Helical" evidence="5">
    <location>
        <begin position="167"/>
        <end position="187"/>
    </location>
</feature>
<sequence length="476" mass="52204">MQSTVFRSFVLLSCTFLGLICGTLYLYSSYSPQLALRLHYLATGSSSIALCGSLGTAVVGPLAGIVVDRNGYSAALFIGGVSIVLGYLLLKWQYDAPYSNLPFSCFDLFLVGCGSTFINSLCLKCCAVTFPSIRGVATSLPLALYGLSAMFYSVVASVFYAGDTLGFLYFLIVSLIIIFLICCPAIVQCDKRRFSKRQRTEVVEMTTFGPEPVDPLELQMHGVHHNSEISGMKLLRTPRFWLLFIITGALASLGQMYIYSVGYMVKALVIFSYELPPDVLEKVHAIDILVQNQQQLQVSLLSVTNCVGRLAAGIVGDIVNKNLRKPRSWLLFLPSFGLILTQVMALNISHYEQLGPTSILTGFFYGFTFCIMPIIVGDVFGMENFSQNWGLVSLAPVAPSFYFTNLFGKVYDLRSSTGESGYTSCLLGGGCYDLVFKLSLGVGILSLLAVAMFNFGERYVASLNLYERRRSSVSVK</sequence>
<reference evidence="6 7" key="1">
    <citation type="submission" date="2016-10" db="EMBL/GenBank/DDBJ databases">
        <authorList>
            <person name="de Groot N.N."/>
        </authorList>
    </citation>
    <scope>NUCLEOTIDE SEQUENCE [LARGE SCALE GENOMIC DNA]</scope>
    <source>
        <strain evidence="6 7">CBS 141442</strain>
    </source>
</reference>
<accession>A0A1L0BG91</accession>
<feature type="transmembrane region" description="Helical" evidence="5">
    <location>
        <begin position="360"/>
        <end position="382"/>
    </location>
</feature>
<dbReference type="STRING" id="45354.A0A1L0BG91"/>
<dbReference type="Gene3D" id="1.20.1250.20">
    <property type="entry name" value="MFS general substrate transporter like domains"/>
    <property type="match status" value="1"/>
</dbReference>
<dbReference type="InterPro" id="IPR011701">
    <property type="entry name" value="MFS"/>
</dbReference>
<evidence type="ECO:0000256" key="1">
    <source>
        <dbReference type="ARBA" id="ARBA00004141"/>
    </source>
</evidence>
<dbReference type="OrthoDB" id="410267at2759"/>
<feature type="transmembrane region" description="Helical" evidence="5">
    <location>
        <begin position="434"/>
        <end position="455"/>
    </location>
</feature>
<dbReference type="InterPro" id="IPR036259">
    <property type="entry name" value="MFS_trans_sf"/>
</dbReference>
<dbReference type="PANTHER" id="PTHR21576:SF158">
    <property type="entry name" value="RIBOSOMAL RNA-PROCESSING PROTEIN 12-LIKE CONSERVED DOMAIN-CONTAINING PROTEIN"/>
    <property type="match status" value="1"/>
</dbReference>
<feature type="transmembrane region" description="Helical" evidence="5">
    <location>
        <begin position="47"/>
        <end position="67"/>
    </location>
</feature>
<feature type="transmembrane region" description="Helical" evidence="5">
    <location>
        <begin position="74"/>
        <end position="94"/>
    </location>
</feature>
<keyword evidence="7" id="KW-1185">Reference proteome</keyword>
<dbReference type="PANTHER" id="PTHR21576">
    <property type="entry name" value="UNCHARACTERIZED NODULIN-LIKE PROTEIN"/>
    <property type="match status" value="1"/>
</dbReference>
<dbReference type="AlphaFoldDB" id="A0A1L0BG91"/>
<dbReference type="Pfam" id="PF07690">
    <property type="entry name" value="MFS_1"/>
    <property type="match status" value="1"/>
</dbReference>
<keyword evidence="3 5" id="KW-1133">Transmembrane helix</keyword>
<feature type="transmembrane region" description="Helical" evidence="5">
    <location>
        <begin position="240"/>
        <end position="259"/>
    </location>
</feature>
<keyword evidence="2 5" id="KW-0812">Transmembrane</keyword>
<keyword evidence="4 5" id="KW-0472">Membrane</keyword>
<dbReference type="Proteomes" id="UP000182334">
    <property type="component" value="Chromosome II"/>
</dbReference>
<dbReference type="SUPFAM" id="SSF103473">
    <property type="entry name" value="MFS general substrate transporter"/>
    <property type="match status" value="1"/>
</dbReference>
<name>A0A1L0BG91_9ASCO</name>
<evidence type="ECO:0000313" key="6">
    <source>
        <dbReference type="EMBL" id="SGZ50433.1"/>
    </source>
</evidence>
<feature type="transmembrane region" description="Helical" evidence="5">
    <location>
        <begin position="329"/>
        <end position="348"/>
    </location>
</feature>
<gene>
    <name evidence="6" type="ORF">SAMEA4029010_CIC11G00000003397</name>
</gene>
<dbReference type="GO" id="GO:0000329">
    <property type="term" value="C:fungal-type vacuole membrane"/>
    <property type="evidence" value="ECO:0007669"/>
    <property type="project" value="TreeGrafter"/>
</dbReference>
<feature type="transmembrane region" description="Helical" evidence="5">
    <location>
        <begin position="142"/>
        <end position="161"/>
    </location>
</feature>
<evidence type="ECO:0000256" key="2">
    <source>
        <dbReference type="ARBA" id="ARBA00022692"/>
    </source>
</evidence>
<evidence type="ECO:0000313" key="7">
    <source>
        <dbReference type="Proteomes" id="UP000182334"/>
    </source>
</evidence>
<feature type="transmembrane region" description="Helical" evidence="5">
    <location>
        <begin position="106"/>
        <end position="130"/>
    </location>
</feature>
<dbReference type="GO" id="GO:0022857">
    <property type="term" value="F:transmembrane transporter activity"/>
    <property type="evidence" value="ECO:0007669"/>
    <property type="project" value="InterPro"/>
</dbReference>
<comment type="subcellular location">
    <subcellularLocation>
        <location evidence="1">Membrane</location>
        <topology evidence="1">Multi-pass membrane protein</topology>
    </subcellularLocation>
</comment>
<protein>
    <submittedName>
        <fullName evidence="6">CIC11C00000003397</fullName>
    </submittedName>
</protein>
<dbReference type="EMBL" id="LT635757">
    <property type="protein sequence ID" value="SGZ50433.1"/>
    <property type="molecule type" value="Genomic_DNA"/>
</dbReference>
<evidence type="ECO:0000256" key="5">
    <source>
        <dbReference type="SAM" id="Phobius"/>
    </source>
</evidence>
<feature type="transmembrane region" description="Helical" evidence="5">
    <location>
        <begin position="9"/>
        <end position="27"/>
    </location>
</feature>
<evidence type="ECO:0000256" key="3">
    <source>
        <dbReference type="ARBA" id="ARBA00022989"/>
    </source>
</evidence>
<evidence type="ECO:0000256" key="4">
    <source>
        <dbReference type="ARBA" id="ARBA00023136"/>
    </source>
</evidence>
<organism evidence="6 7">
    <name type="scientific">Sungouiella intermedia</name>
    <dbReference type="NCBI Taxonomy" id="45354"/>
    <lineage>
        <taxon>Eukaryota</taxon>
        <taxon>Fungi</taxon>
        <taxon>Dikarya</taxon>
        <taxon>Ascomycota</taxon>
        <taxon>Saccharomycotina</taxon>
        <taxon>Pichiomycetes</taxon>
        <taxon>Metschnikowiaceae</taxon>
        <taxon>Sungouiella</taxon>
    </lineage>
</organism>